<comment type="caution">
    <text evidence="1">The sequence shown here is derived from an EMBL/GenBank/DDBJ whole genome shotgun (WGS) entry which is preliminary data.</text>
</comment>
<evidence type="ECO:0000313" key="2">
    <source>
        <dbReference type="Proteomes" id="UP000195447"/>
    </source>
</evidence>
<dbReference type="Proteomes" id="UP000195447">
    <property type="component" value="Unassembled WGS sequence"/>
</dbReference>
<dbReference type="RefSeq" id="WP_087158604.1">
    <property type="nucleotide sequence ID" value="NZ_CBCTZC010000003.1"/>
</dbReference>
<evidence type="ECO:0000313" key="1">
    <source>
        <dbReference type="EMBL" id="OUP60585.1"/>
    </source>
</evidence>
<sequence length="62" mass="7364">MSKEPIYSIKVSDMERRIIIKSLTLLKDRQIQENKKYDFIDDLILKACDASPVKCKRGYEER</sequence>
<dbReference type="EMBL" id="NFKM01000009">
    <property type="protein sequence ID" value="OUP60585.1"/>
    <property type="molecule type" value="Genomic_DNA"/>
</dbReference>
<keyword evidence="2" id="KW-1185">Reference proteome</keyword>
<name>A0A1Y4LVC4_9FIRM</name>
<reference evidence="2" key="1">
    <citation type="submission" date="2017-04" db="EMBL/GenBank/DDBJ databases">
        <title>Function of individual gut microbiota members based on whole genome sequencing of pure cultures obtained from chicken caecum.</title>
        <authorList>
            <person name="Medvecky M."/>
            <person name="Cejkova D."/>
            <person name="Polansky O."/>
            <person name="Karasova D."/>
            <person name="Kubasova T."/>
            <person name="Cizek A."/>
            <person name="Rychlik I."/>
        </authorList>
    </citation>
    <scope>NUCLEOTIDE SEQUENCE [LARGE SCALE GENOMIC DNA]</scope>
    <source>
        <strain evidence="2">An178</strain>
    </source>
</reference>
<protein>
    <submittedName>
        <fullName evidence="1">Uncharacterized protein</fullName>
    </submittedName>
</protein>
<accession>A0A1Y4LVC4</accession>
<proteinExistence type="predicted"/>
<gene>
    <name evidence="1" type="ORF">B5F14_05600</name>
</gene>
<organism evidence="1 2">
    <name type="scientific">Faecalitalea cylindroides</name>
    <dbReference type="NCBI Taxonomy" id="39483"/>
    <lineage>
        <taxon>Bacteria</taxon>
        <taxon>Bacillati</taxon>
        <taxon>Bacillota</taxon>
        <taxon>Erysipelotrichia</taxon>
        <taxon>Erysipelotrichales</taxon>
        <taxon>Erysipelotrichaceae</taxon>
        <taxon>Faecalitalea</taxon>
    </lineage>
</organism>
<dbReference type="AlphaFoldDB" id="A0A1Y4LVC4"/>